<dbReference type="Proteomes" id="UP001589789">
    <property type="component" value="Unassembled WGS sequence"/>
</dbReference>
<feature type="transmembrane region" description="Helical" evidence="6">
    <location>
        <begin position="101"/>
        <end position="121"/>
    </location>
</feature>
<evidence type="ECO:0000313" key="8">
    <source>
        <dbReference type="Proteomes" id="UP001589789"/>
    </source>
</evidence>
<keyword evidence="8" id="KW-1185">Reference proteome</keyword>
<comment type="subcellular location">
    <subcellularLocation>
        <location evidence="1">Cell membrane</location>
        <topology evidence="1">Multi-pass membrane protein</topology>
    </subcellularLocation>
</comment>
<feature type="transmembrane region" description="Helical" evidence="6">
    <location>
        <begin position="127"/>
        <end position="147"/>
    </location>
</feature>
<evidence type="ECO:0000313" key="7">
    <source>
        <dbReference type="EMBL" id="MFC0388550.1"/>
    </source>
</evidence>
<evidence type="ECO:0000256" key="2">
    <source>
        <dbReference type="ARBA" id="ARBA00022475"/>
    </source>
</evidence>
<keyword evidence="2" id="KW-1003">Cell membrane</keyword>
<feature type="transmembrane region" description="Helical" evidence="6">
    <location>
        <begin position="331"/>
        <end position="351"/>
    </location>
</feature>
<sequence>MTSKGSSAALAAKPGAFRRLGRGAGQLAARFSAVRASAVYGLSGAAFAAGNLLLARSMPVAEFGRFALGLALFNIFAVIAPIGLDQVLLRHRLSLGPRIGGLLLLAGALVGGAVGLGAAAIADFPPAEAAVLATCILAGGLVFVVGAGLRASGKEPGALLAATAASWVLLLIGLLALLVPMATSLPPLALFAAGNVLAAAIGWAALRPAWPAGTTVRIPWAEAVSLLSIAAIGTIMLQLERLLVPFALGLEELAVFSVLASVALFPFRMAVSGAGFGLVPKLRATGDLARRRRLVRDELVSVGALVVGAAFCVALLAPSVTHWLTNGRYEIGTALVLAACANGAAKVFQAIPRAILTGCGSERDIALLSRWGWFGLAVGALCGFAAAGWGLAGLLYGVALGSLVGTIPAGLLAARRLRGQR</sequence>
<dbReference type="RefSeq" id="WP_377055070.1">
    <property type="nucleotide sequence ID" value="NZ_JBHLVZ010000084.1"/>
</dbReference>
<keyword evidence="5 6" id="KW-0472">Membrane</keyword>
<feature type="transmembrane region" description="Helical" evidence="6">
    <location>
        <begin position="299"/>
        <end position="319"/>
    </location>
</feature>
<reference evidence="7 8" key="1">
    <citation type="submission" date="2024-09" db="EMBL/GenBank/DDBJ databases">
        <authorList>
            <person name="Sun Q."/>
            <person name="Mori K."/>
        </authorList>
    </citation>
    <scope>NUCLEOTIDE SEQUENCE [LARGE SCALE GENOMIC DNA]</scope>
    <source>
        <strain evidence="7 8">CCM 7468</strain>
    </source>
</reference>
<feature type="transmembrane region" description="Helical" evidence="6">
    <location>
        <begin position="159"/>
        <end position="182"/>
    </location>
</feature>
<keyword evidence="3 6" id="KW-0812">Transmembrane</keyword>
<feature type="transmembrane region" description="Helical" evidence="6">
    <location>
        <begin position="66"/>
        <end position="89"/>
    </location>
</feature>
<keyword evidence="4 6" id="KW-1133">Transmembrane helix</keyword>
<dbReference type="EMBL" id="JBHLVZ010000084">
    <property type="protein sequence ID" value="MFC0388550.1"/>
    <property type="molecule type" value="Genomic_DNA"/>
</dbReference>
<evidence type="ECO:0000256" key="1">
    <source>
        <dbReference type="ARBA" id="ARBA00004651"/>
    </source>
</evidence>
<name>A0ABV6IY66_9PROT</name>
<feature type="transmembrane region" description="Helical" evidence="6">
    <location>
        <begin position="371"/>
        <end position="389"/>
    </location>
</feature>
<evidence type="ECO:0000256" key="6">
    <source>
        <dbReference type="SAM" id="Phobius"/>
    </source>
</evidence>
<evidence type="ECO:0000256" key="5">
    <source>
        <dbReference type="ARBA" id="ARBA00023136"/>
    </source>
</evidence>
<feature type="transmembrane region" description="Helical" evidence="6">
    <location>
        <begin position="218"/>
        <end position="239"/>
    </location>
</feature>
<evidence type="ECO:0000256" key="4">
    <source>
        <dbReference type="ARBA" id="ARBA00022989"/>
    </source>
</evidence>
<comment type="caution">
    <text evidence="7">The sequence shown here is derived from an EMBL/GenBank/DDBJ whole genome shotgun (WGS) entry which is preliminary data.</text>
</comment>
<feature type="transmembrane region" description="Helical" evidence="6">
    <location>
        <begin position="188"/>
        <end position="206"/>
    </location>
</feature>
<accession>A0ABV6IY66</accession>
<dbReference type="PANTHER" id="PTHR30250">
    <property type="entry name" value="PST FAMILY PREDICTED COLANIC ACID TRANSPORTER"/>
    <property type="match status" value="1"/>
</dbReference>
<evidence type="ECO:0000256" key="3">
    <source>
        <dbReference type="ARBA" id="ARBA00022692"/>
    </source>
</evidence>
<dbReference type="PANTHER" id="PTHR30250:SF11">
    <property type="entry name" value="O-ANTIGEN TRANSPORTER-RELATED"/>
    <property type="match status" value="1"/>
</dbReference>
<feature type="transmembrane region" description="Helical" evidence="6">
    <location>
        <begin position="254"/>
        <end position="279"/>
    </location>
</feature>
<dbReference type="InterPro" id="IPR050833">
    <property type="entry name" value="Poly_Biosynth_Transport"/>
</dbReference>
<organism evidence="7 8">
    <name type="scientific">Muricoccus vinaceus</name>
    <dbReference type="NCBI Taxonomy" id="424704"/>
    <lineage>
        <taxon>Bacteria</taxon>
        <taxon>Pseudomonadati</taxon>
        <taxon>Pseudomonadota</taxon>
        <taxon>Alphaproteobacteria</taxon>
        <taxon>Acetobacterales</taxon>
        <taxon>Roseomonadaceae</taxon>
        <taxon>Muricoccus</taxon>
    </lineage>
</organism>
<gene>
    <name evidence="7" type="ORF">ACFFIC_23840</name>
</gene>
<proteinExistence type="predicted"/>
<feature type="transmembrane region" description="Helical" evidence="6">
    <location>
        <begin position="27"/>
        <end position="54"/>
    </location>
</feature>
<protein>
    <submittedName>
        <fullName evidence="7">Lipopolysaccharide biosynthesis protein</fullName>
    </submittedName>
</protein>
<feature type="transmembrane region" description="Helical" evidence="6">
    <location>
        <begin position="395"/>
        <end position="414"/>
    </location>
</feature>